<feature type="chain" id="PRO_5046201285" evidence="2">
    <location>
        <begin position="21"/>
        <end position="109"/>
    </location>
</feature>
<feature type="region of interest" description="Disordered" evidence="1">
    <location>
        <begin position="88"/>
        <end position="109"/>
    </location>
</feature>
<comment type="caution">
    <text evidence="3">The sequence shown here is derived from an EMBL/GenBank/DDBJ whole genome shotgun (WGS) entry which is preliminary data.</text>
</comment>
<accession>A0ABV5XB12</accession>
<dbReference type="InterPro" id="IPR029058">
    <property type="entry name" value="AB_hydrolase_fold"/>
</dbReference>
<dbReference type="EMBL" id="JBHMAS010000009">
    <property type="protein sequence ID" value="MFB9779648.1"/>
    <property type="molecule type" value="Genomic_DNA"/>
</dbReference>
<proteinExistence type="predicted"/>
<dbReference type="Proteomes" id="UP001589587">
    <property type="component" value="Unassembled WGS sequence"/>
</dbReference>
<evidence type="ECO:0000256" key="1">
    <source>
        <dbReference type="SAM" id="MobiDB-lite"/>
    </source>
</evidence>
<gene>
    <name evidence="3" type="ORF">ACFFQ6_08135</name>
</gene>
<reference evidence="3 4" key="1">
    <citation type="submission" date="2024-09" db="EMBL/GenBank/DDBJ databases">
        <authorList>
            <person name="Sun Q."/>
            <person name="Mori K."/>
        </authorList>
    </citation>
    <scope>NUCLEOTIDE SEQUENCE [LARGE SCALE GENOMIC DNA]</scope>
    <source>
        <strain evidence="3 4">JCM 11411</strain>
    </source>
</reference>
<organism evidence="3 4">
    <name type="scientific">Rhodococcus baikonurensis</name>
    <dbReference type="NCBI Taxonomy" id="172041"/>
    <lineage>
        <taxon>Bacteria</taxon>
        <taxon>Bacillati</taxon>
        <taxon>Actinomycetota</taxon>
        <taxon>Actinomycetes</taxon>
        <taxon>Mycobacteriales</taxon>
        <taxon>Nocardiaceae</taxon>
        <taxon>Rhodococcus</taxon>
        <taxon>Rhodococcus erythropolis group</taxon>
    </lineage>
</organism>
<keyword evidence="4" id="KW-1185">Reference proteome</keyword>
<sequence>MTATVVAASIALMSPGIASAQSNGCSKTFNLFIPGTWETAEDADPSIPVGMLKPIAHSIADTNGSAAQVHTLPYMARAFDNGKTYADSKSDGLTRRVRGGFPFQPASQA</sequence>
<name>A0ABV5XB12_9NOCA</name>
<dbReference type="RefSeq" id="WP_064445158.1">
    <property type="nucleotide sequence ID" value="NZ_JBHMAS010000009.1"/>
</dbReference>
<keyword evidence="2" id="KW-0732">Signal</keyword>
<evidence type="ECO:0000313" key="4">
    <source>
        <dbReference type="Proteomes" id="UP001589587"/>
    </source>
</evidence>
<protein>
    <submittedName>
        <fullName evidence="3">Uncharacterized protein</fullName>
    </submittedName>
</protein>
<feature type="signal peptide" evidence="2">
    <location>
        <begin position="1"/>
        <end position="20"/>
    </location>
</feature>
<dbReference type="Gene3D" id="3.40.50.1820">
    <property type="entry name" value="alpha/beta hydrolase"/>
    <property type="match status" value="1"/>
</dbReference>
<evidence type="ECO:0000256" key="2">
    <source>
        <dbReference type="SAM" id="SignalP"/>
    </source>
</evidence>
<evidence type="ECO:0000313" key="3">
    <source>
        <dbReference type="EMBL" id="MFB9779648.1"/>
    </source>
</evidence>